<reference evidence="1" key="1">
    <citation type="submission" date="2020-10" db="EMBL/GenBank/DDBJ databases">
        <authorList>
            <person name="Gilroy R."/>
        </authorList>
    </citation>
    <scope>NUCLEOTIDE SEQUENCE</scope>
    <source>
        <strain evidence="1">35461</strain>
    </source>
</reference>
<dbReference type="AlphaFoldDB" id="A0A9D1T2B2"/>
<comment type="caution">
    <text evidence="1">The sequence shown here is derived from an EMBL/GenBank/DDBJ whole genome shotgun (WGS) entry which is preliminary data.</text>
</comment>
<evidence type="ECO:0000313" key="2">
    <source>
        <dbReference type="Proteomes" id="UP000886845"/>
    </source>
</evidence>
<organism evidence="1 2">
    <name type="scientific">Candidatus Spyradenecus faecavium</name>
    <dbReference type="NCBI Taxonomy" id="2840947"/>
    <lineage>
        <taxon>Bacteria</taxon>
        <taxon>Pseudomonadati</taxon>
        <taxon>Lentisphaerota</taxon>
        <taxon>Lentisphaeria</taxon>
        <taxon>Lentisphaerales</taxon>
        <taxon>Lentisphaeraceae</taxon>
        <taxon>Lentisphaeraceae incertae sedis</taxon>
        <taxon>Candidatus Spyradenecus</taxon>
    </lineage>
</organism>
<proteinExistence type="predicted"/>
<name>A0A9D1T2B2_9BACT</name>
<evidence type="ECO:0000313" key="1">
    <source>
        <dbReference type="EMBL" id="HIV08801.1"/>
    </source>
</evidence>
<dbReference type="EMBL" id="DVOR01000054">
    <property type="protein sequence ID" value="HIV08801.1"/>
    <property type="molecule type" value="Genomic_DNA"/>
</dbReference>
<sequence>MPCMLDVFGMRELAEDEELFEGVLRLCVANGYPLDGYRGAYTCFDCGNMSFMVRARRGKGEDAPYEVCGVDTQLTGNAIWHVRVVACEEGDPEDYACRCLVEAAEEGKGGVAVVNIVCADILPSYAPGTLLDLQMCALPLDFRYYDSEDDYIADPTSHLALPKPVRELEGRRGKDGAHFAILGEGTVCPIGLFAEPDKGKSRGVTYLRGTVKHVRMGDTIERRDAFYIVTLDTQFGPLEVAHAADGLSEAERGRIHEGATLALSCLLSGDAHLGRYEIGLIRDEDTHLRLLMGVFAKDDPERLRAVSEPGLRYLSAYNKREWAGLEAVLERLRYVHQTTKWEYRGRLGTVVGVRQPPHQPRLPYGVGRRCVRLYAETEEGEQDLGTLFVTMGKKGALAAFDVTDSEPYTVALDPPEERNARRHVWPAPPPSGSQAQARALFAFAREHITACAKAAEAAGKAPRGGLVWLKEDWEWPDDFVPLVFAFNGETYAVDVCLYAYNRYPDFLPGISSVSHREPIAQNGLASRCLVARAGREGEPPFVAHTKHNAWALYGYGDEEDAPPPDEIDVPPRPASPWECDRLAILEARRFLERNGLACLSVCGFPDVGPQIWFRDAQGRACWLRTAFATTAEECDAKRLRGLEQAVPRFRANDGYCLIVHLPGFGVPPRGVLPELVAEPLQRLYVAP</sequence>
<protein>
    <submittedName>
        <fullName evidence="1">Uncharacterized protein</fullName>
    </submittedName>
</protein>
<dbReference type="Proteomes" id="UP000886845">
    <property type="component" value="Unassembled WGS sequence"/>
</dbReference>
<accession>A0A9D1T2B2</accession>
<reference evidence="1" key="2">
    <citation type="journal article" date="2021" name="PeerJ">
        <title>Extensive microbial diversity within the chicken gut microbiome revealed by metagenomics and culture.</title>
        <authorList>
            <person name="Gilroy R."/>
            <person name="Ravi A."/>
            <person name="Getino M."/>
            <person name="Pursley I."/>
            <person name="Horton D.L."/>
            <person name="Alikhan N.F."/>
            <person name="Baker D."/>
            <person name="Gharbi K."/>
            <person name="Hall N."/>
            <person name="Watson M."/>
            <person name="Adriaenssens E.M."/>
            <person name="Foster-Nyarko E."/>
            <person name="Jarju S."/>
            <person name="Secka A."/>
            <person name="Antonio M."/>
            <person name="Oren A."/>
            <person name="Chaudhuri R.R."/>
            <person name="La Ragione R."/>
            <person name="Hildebrand F."/>
            <person name="Pallen M.J."/>
        </authorList>
    </citation>
    <scope>NUCLEOTIDE SEQUENCE</scope>
    <source>
        <strain evidence="1">35461</strain>
    </source>
</reference>
<gene>
    <name evidence="1" type="ORF">IAC79_01635</name>
</gene>